<accession>A0AAD1X537</accession>
<feature type="compositionally biased region" description="Polar residues" evidence="1">
    <location>
        <begin position="229"/>
        <end position="240"/>
    </location>
</feature>
<feature type="region of interest" description="Disordered" evidence="1">
    <location>
        <begin position="216"/>
        <end position="256"/>
    </location>
</feature>
<dbReference type="EMBL" id="CAMPGE010004553">
    <property type="protein sequence ID" value="CAI2363403.1"/>
    <property type="molecule type" value="Genomic_DNA"/>
</dbReference>
<name>A0AAD1X537_EUPCR</name>
<dbReference type="Proteomes" id="UP001295684">
    <property type="component" value="Unassembled WGS sequence"/>
</dbReference>
<organism evidence="2 3">
    <name type="scientific">Euplotes crassus</name>
    <dbReference type="NCBI Taxonomy" id="5936"/>
    <lineage>
        <taxon>Eukaryota</taxon>
        <taxon>Sar</taxon>
        <taxon>Alveolata</taxon>
        <taxon>Ciliophora</taxon>
        <taxon>Intramacronucleata</taxon>
        <taxon>Spirotrichea</taxon>
        <taxon>Hypotrichia</taxon>
        <taxon>Euplotida</taxon>
        <taxon>Euplotidae</taxon>
        <taxon>Moneuplotes</taxon>
    </lineage>
</organism>
<gene>
    <name evidence="2" type="ORF">ECRASSUSDP1_LOCUS4738</name>
</gene>
<proteinExistence type="predicted"/>
<dbReference type="AlphaFoldDB" id="A0AAD1X537"/>
<reference evidence="2" key="1">
    <citation type="submission" date="2023-07" db="EMBL/GenBank/DDBJ databases">
        <authorList>
            <consortium name="AG Swart"/>
            <person name="Singh M."/>
            <person name="Singh A."/>
            <person name="Seah K."/>
            <person name="Emmerich C."/>
        </authorList>
    </citation>
    <scope>NUCLEOTIDE SEQUENCE</scope>
    <source>
        <strain evidence="2">DP1</strain>
    </source>
</reference>
<evidence type="ECO:0000256" key="1">
    <source>
        <dbReference type="SAM" id="MobiDB-lite"/>
    </source>
</evidence>
<evidence type="ECO:0000313" key="2">
    <source>
        <dbReference type="EMBL" id="CAI2363403.1"/>
    </source>
</evidence>
<evidence type="ECO:0000313" key="3">
    <source>
        <dbReference type="Proteomes" id="UP001295684"/>
    </source>
</evidence>
<comment type="caution">
    <text evidence="2">The sequence shown here is derived from an EMBL/GenBank/DDBJ whole genome shotgun (WGS) entry which is preliminary data.</text>
</comment>
<sequence>MSISEQGSSTITSKQEIKNGTKVANPDIVLDSFDFRINPVIIRTNRHTQNMCNKSGRNKFQSKSISKSRSKSKKKIFKSGGHFKLQGRVINEDQYFDEAYKTNILLARRLRAIDTRKPKIPFKRKPVKINSLLRKRSVIKVSKPSKSLKNIKKLQSARHSRRMIAKLTVYPSEPALNKQVNIEKQNQTINFFPKCDSNNLQPNYLKTFERNTLSTSRKGSGRFYLPKSSGASENTSQTMDTKIRKREGSSNSRPEKLTKKRLFNYRFFRKQNKSLDYSIQLKSLQKTVQHLREANKVDM</sequence>
<keyword evidence="3" id="KW-1185">Reference proteome</keyword>
<feature type="region of interest" description="Disordered" evidence="1">
    <location>
        <begin position="52"/>
        <end position="72"/>
    </location>
</feature>
<protein>
    <submittedName>
        <fullName evidence="2">Uncharacterized protein</fullName>
    </submittedName>
</protein>